<dbReference type="InterPro" id="IPR002491">
    <property type="entry name" value="ABC_transptr_periplasmic_BD"/>
</dbReference>
<evidence type="ECO:0000259" key="5">
    <source>
        <dbReference type="PROSITE" id="PS50983"/>
    </source>
</evidence>
<dbReference type="Pfam" id="PF01497">
    <property type="entry name" value="Peripla_BP_2"/>
    <property type="match status" value="1"/>
</dbReference>
<comment type="similarity">
    <text evidence="2">Belongs to the bacterial solute-binding protein 8 family.</text>
</comment>
<dbReference type="RefSeq" id="WP_173057999.1">
    <property type="nucleotide sequence ID" value="NZ_BAABGO010000008.1"/>
</dbReference>
<dbReference type="InterPro" id="IPR006311">
    <property type="entry name" value="TAT_signal"/>
</dbReference>
<keyword evidence="3" id="KW-0813">Transport</keyword>
<proteinExistence type="inferred from homology"/>
<sequence>MSGVSRRRLLIGGGAALFVLAGCGGDGGGEAPGSAASGGGLWEFTDDRGKKATRDSRPTKIVAQLSAAATLWDFGIRPVGVFGEAKGNDVLKGNVEVNAVQWVGQTWGEFNIEKLASLAPDLLVAPMQSKDQLWYVPEDAVGKIEPLCPSVGINQFEVPVDQVIGRFAALAGSLGADLNASAVTSAKADFDAAGKALAEAVTAKPGLRVAFVSGTKENLYLGNAKIFSDLAFLQNLGVNFVQPAAPADEPHWEVLSWEQAGKYPADVLLYDSRNASYFTTDLARYPTVANLPAVKANQAVAWNPETPSTWAAFSAALRDLTGKLSAFKTVA</sequence>
<comment type="subcellular location">
    <subcellularLocation>
        <location evidence="1">Cell envelope</location>
    </subcellularLocation>
</comment>
<dbReference type="Proteomes" id="UP000482800">
    <property type="component" value="Unassembled WGS sequence"/>
</dbReference>
<accession>A0A6V8KE74</accession>
<dbReference type="GO" id="GO:1901678">
    <property type="term" value="P:iron coordination entity transport"/>
    <property type="evidence" value="ECO:0007669"/>
    <property type="project" value="UniProtKB-ARBA"/>
</dbReference>
<dbReference type="SUPFAM" id="SSF53807">
    <property type="entry name" value="Helical backbone' metal receptor"/>
    <property type="match status" value="1"/>
</dbReference>
<dbReference type="AlphaFoldDB" id="A0A6V8KE74"/>
<name>A0A6V8KE74_9ACTN</name>
<protein>
    <submittedName>
        <fullName evidence="6">ABC transporter substrate-binding protein</fullName>
    </submittedName>
</protein>
<evidence type="ECO:0000256" key="4">
    <source>
        <dbReference type="ARBA" id="ARBA00022729"/>
    </source>
</evidence>
<feature type="domain" description="Fe/B12 periplasmic-binding" evidence="5">
    <location>
        <begin position="59"/>
        <end position="331"/>
    </location>
</feature>
<dbReference type="PANTHER" id="PTHR30532:SF24">
    <property type="entry name" value="FERRIC ENTEROBACTIN-BINDING PERIPLASMIC PROTEIN FEPB"/>
    <property type="match status" value="1"/>
</dbReference>
<keyword evidence="7" id="KW-1185">Reference proteome</keyword>
<comment type="caution">
    <text evidence="6">The sequence shown here is derived from an EMBL/GenBank/DDBJ whole genome shotgun (WGS) entry which is preliminary data.</text>
</comment>
<dbReference type="Gene3D" id="3.40.50.1980">
    <property type="entry name" value="Nitrogenase molybdenum iron protein domain"/>
    <property type="match status" value="2"/>
</dbReference>
<evidence type="ECO:0000256" key="2">
    <source>
        <dbReference type="ARBA" id="ARBA00008814"/>
    </source>
</evidence>
<gene>
    <name evidence="6" type="ORF">Phou_049110</name>
</gene>
<evidence type="ECO:0000313" key="7">
    <source>
        <dbReference type="Proteomes" id="UP000482800"/>
    </source>
</evidence>
<organism evidence="6 7">
    <name type="scientific">Phytohabitans houttuyneae</name>
    <dbReference type="NCBI Taxonomy" id="1076126"/>
    <lineage>
        <taxon>Bacteria</taxon>
        <taxon>Bacillati</taxon>
        <taxon>Actinomycetota</taxon>
        <taxon>Actinomycetes</taxon>
        <taxon>Micromonosporales</taxon>
        <taxon>Micromonosporaceae</taxon>
    </lineage>
</organism>
<keyword evidence="4" id="KW-0732">Signal</keyword>
<evidence type="ECO:0000256" key="1">
    <source>
        <dbReference type="ARBA" id="ARBA00004196"/>
    </source>
</evidence>
<evidence type="ECO:0000313" key="6">
    <source>
        <dbReference type="EMBL" id="GFJ80731.1"/>
    </source>
</evidence>
<dbReference type="InterPro" id="IPR051313">
    <property type="entry name" value="Bact_iron-sidero_bind"/>
</dbReference>
<dbReference type="PANTHER" id="PTHR30532">
    <property type="entry name" value="IRON III DICITRATE-BINDING PERIPLASMIC PROTEIN"/>
    <property type="match status" value="1"/>
</dbReference>
<dbReference type="EMBL" id="BLPF01000001">
    <property type="protein sequence ID" value="GFJ80731.1"/>
    <property type="molecule type" value="Genomic_DNA"/>
</dbReference>
<dbReference type="PROSITE" id="PS50983">
    <property type="entry name" value="FE_B12_PBP"/>
    <property type="match status" value="1"/>
</dbReference>
<evidence type="ECO:0000256" key="3">
    <source>
        <dbReference type="ARBA" id="ARBA00022448"/>
    </source>
</evidence>
<dbReference type="GO" id="GO:0030288">
    <property type="term" value="C:outer membrane-bounded periplasmic space"/>
    <property type="evidence" value="ECO:0007669"/>
    <property type="project" value="TreeGrafter"/>
</dbReference>
<reference evidence="6 7" key="2">
    <citation type="submission" date="2020-03" db="EMBL/GenBank/DDBJ databases">
        <authorList>
            <person name="Ichikawa N."/>
            <person name="Kimura A."/>
            <person name="Kitahashi Y."/>
            <person name="Uohara A."/>
        </authorList>
    </citation>
    <scope>NUCLEOTIDE SEQUENCE [LARGE SCALE GENOMIC DNA]</scope>
    <source>
        <strain evidence="6 7">NBRC 108639</strain>
    </source>
</reference>
<reference evidence="6 7" key="1">
    <citation type="submission" date="2020-03" db="EMBL/GenBank/DDBJ databases">
        <title>Whole genome shotgun sequence of Phytohabitans houttuyneae NBRC 108639.</title>
        <authorList>
            <person name="Komaki H."/>
            <person name="Tamura T."/>
        </authorList>
    </citation>
    <scope>NUCLEOTIDE SEQUENCE [LARGE SCALE GENOMIC DNA]</scope>
    <source>
        <strain evidence="6 7">NBRC 108639</strain>
    </source>
</reference>
<dbReference type="PROSITE" id="PS51257">
    <property type="entry name" value="PROKAR_LIPOPROTEIN"/>
    <property type="match status" value="1"/>
</dbReference>
<dbReference type="PROSITE" id="PS51318">
    <property type="entry name" value="TAT"/>
    <property type="match status" value="1"/>
</dbReference>